<name>A0A392N3W6_9FABA</name>
<evidence type="ECO:0000313" key="1">
    <source>
        <dbReference type="EMBL" id="MCH94272.1"/>
    </source>
</evidence>
<evidence type="ECO:0000313" key="2">
    <source>
        <dbReference type="Proteomes" id="UP000265520"/>
    </source>
</evidence>
<organism evidence="1 2">
    <name type="scientific">Trifolium medium</name>
    <dbReference type="NCBI Taxonomy" id="97028"/>
    <lineage>
        <taxon>Eukaryota</taxon>
        <taxon>Viridiplantae</taxon>
        <taxon>Streptophyta</taxon>
        <taxon>Embryophyta</taxon>
        <taxon>Tracheophyta</taxon>
        <taxon>Spermatophyta</taxon>
        <taxon>Magnoliopsida</taxon>
        <taxon>eudicotyledons</taxon>
        <taxon>Gunneridae</taxon>
        <taxon>Pentapetalae</taxon>
        <taxon>rosids</taxon>
        <taxon>fabids</taxon>
        <taxon>Fabales</taxon>
        <taxon>Fabaceae</taxon>
        <taxon>Papilionoideae</taxon>
        <taxon>50 kb inversion clade</taxon>
        <taxon>NPAAA clade</taxon>
        <taxon>Hologalegina</taxon>
        <taxon>IRL clade</taxon>
        <taxon>Trifolieae</taxon>
        <taxon>Trifolium</taxon>
    </lineage>
</organism>
<sequence>RLTTVVRRAGALQAWRCWGVKALGYDDLGHLTTAMRRKVVSLR</sequence>
<dbReference type="EMBL" id="LXQA010026921">
    <property type="protein sequence ID" value="MCH94272.1"/>
    <property type="molecule type" value="Genomic_DNA"/>
</dbReference>
<accession>A0A392N3W6</accession>
<reference evidence="1 2" key="1">
    <citation type="journal article" date="2018" name="Front. Plant Sci.">
        <title>Red Clover (Trifolium pratense) and Zigzag Clover (T. medium) - A Picture of Genomic Similarities and Differences.</title>
        <authorList>
            <person name="Dluhosova J."/>
            <person name="Istvanek J."/>
            <person name="Nedelnik J."/>
            <person name="Repkova J."/>
        </authorList>
    </citation>
    <scope>NUCLEOTIDE SEQUENCE [LARGE SCALE GENOMIC DNA]</scope>
    <source>
        <strain evidence="2">cv. 10/8</strain>
        <tissue evidence="1">Leaf</tissue>
    </source>
</reference>
<protein>
    <submittedName>
        <fullName evidence="1">Uncharacterized protein</fullName>
    </submittedName>
</protein>
<keyword evidence="2" id="KW-1185">Reference proteome</keyword>
<gene>
    <name evidence="1" type="ORF">A2U01_0015229</name>
</gene>
<dbReference type="Proteomes" id="UP000265520">
    <property type="component" value="Unassembled WGS sequence"/>
</dbReference>
<feature type="non-terminal residue" evidence="1">
    <location>
        <position position="1"/>
    </location>
</feature>
<proteinExistence type="predicted"/>
<dbReference type="AlphaFoldDB" id="A0A392N3W6"/>
<comment type="caution">
    <text evidence="1">The sequence shown here is derived from an EMBL/GenBank/DDBJ whole genome shotgun (WGS) entry which is preliminary data.</text>
</comment>